<reference evidence="3 4" key="1">
    <citation type="submission" date="2018-02" db="EMBL/GenBank/DDBJ databases">
        <authorList>
            <person name="Machado R.A."/>
        </authorList>
    </citation>
    <scope>NUCLEOTIDE SEQUENCE [LARGE SCALE GENOMIC DNA]</scope>
    <source>
        <strain evidence="3 4">T327</strain>
    </source>
</reference>
<dbReference type="InterPro" id="IPR041329">
    <property type="entry name" value="YubB_C"/>
</dbReference>
<sequence length="363" mass="41493">MGLSESRIAFFHIAELIICLWGHCLHQACPVSGKKRGFFTMPKGYANRLHITGQPDQLEALQQWGLGDRIPYYGQAIHQSIKLFVAGCAGLLQPTETTDYSLYPALVAKGTGVDSPENRAFEQWLALLKENVALDEVTSQQISRLYQQSGLAARKWEMLLPAEQETIMALFNQKSCDWFGLVDWDGERDTKMLWSHLDDRLTETVPGDLFLLIPTHLASEINGFCGGLLRDHETTHELYYRLYGMTRPRGYDIAWKHHDNGSLTGHFDTAPWEPWDEKIMVPLSRQYHCHITHYFEDVCDFCGYDKYWNGQWEEGRVDELELGEEDGIRKVIGPAYILGNVLHDGDECPDSVISLIPQGRFPW</sequence>
<dbReference type="EMBL" id="PUJU01000038">
    <property type="protein sequence ID" value="NHB89226.1"/>
    <property type="molecule type" value="Genomic_DNA"/>
</dbReference>
<dbReference type="InterPro" id="IPR023136">
    <property type="entry name" value="Api92-like_dom_sf"/>
</dbReference>
<accession>A0ABX0GLX7</accession>
<proteinExistence type="predicted"/>
<comment type="caution">
    <text evidence="3">The sequence shown here is derived from an EMBL/GenBank/DDBJ whole genome shotgun (WGS) entry which is preliminary data.</text>
</comment>
<keyword evidence="4" id="KW-1185">Reference proteome</keyword>
<evidence type="ECO:0000313" key="3">
    <source>
        <dbReference type="EMBL" id="NHB89226.1"/>
    </source>
</evidence>
<evidence type="ECO:0000259" key="2">
    <source>
        <dbReference type="Pfam" id="PF18406"/>
    </source>
</evidence>
<dbReference type="SUPFAM" id="SSF160940">
    <property type="entry name" value="Api92-like"/>
    <property type="match status" value="1"/>
</dbReference>
<protein>
    <recommendedName>
        <fullName evidence="5">YubB ferredoxin-like domain-containing protein</fullName>
    </recommendedName>
</protein>
<dbReference type="Pfam" id="PF18406">
    <property type="entry name" value="DUF1281_C"/>
    <property type="match status" value="1"/>
</dbReference>
<evidence type="ECO:0008006" key="5">
    <source>
        <dbReference type="Google" id="ProtNLM"/>
    </source>
</evidence>
<organism evidence="3 4">
    <name type="scientific">Photorhabdus tasmaniensis</name>
    <dbReference type="NCBI Taxonomy" id="1004159"/>
    <lineage>
        <taxon>Bacteria</taxon>
        <taxon>Pseudomonadati</taxon>
        <taxon>Pseudomonadota</taxon>
        <taxon>Gammaproteobacteria</taxon>
        <taxon>Enterobacterales</taxon>
        <taxon>Morganellaceae</taxon>
        <taxon>Photorhabdus</taxon>
    </lineage>
</organism>
<dbReference type="InterPro" id="IPR009694">
    <property type="entry name" value="DUF1281"/>
</dbReference>
<dbReference type="Proteomes" id="UP000697802">
    <property type="component" value="Unassembled WGS sequence"/>
</dbReference>
<dbReference type="Pfam" id="PF06924">
    <property type="entry name" value="DUF1281"/>
    <property type="match status" value="1"/>
</dbReference>
<evidence type="ECO:0000313" key="4">
    <source>
        <dbReference type="Proteomes" id="UP000697802"/>
    </source>
</evidence>
<gene>
    <name evidence="3" type="ORF">C5471_16600</name>
</gene>
<dbReference type="Gene3D" id="3.30.70.1270">
    <property type="entry name" value="Api92-like domains"/>
    <property type="match status" value="1"/>
</dbReference>
<dbReference type="Gene3D" id="1.10.3530.10">
    <property type="entry name" value="Api92-like"/>
    <property type="match status" value="1"/>
</dbReference>
<name>A0ABX0GLX7_9GAMM</name>
<feature type="domain" description="YubB ferredoxin-like" evidence="2">
    <location>
        <begin position="250"/>
        <end position="327"/>
    </location>
</feature>
<evidence type="ECO:0000259" key="1">
    <source>
        <dbReference type="Pfam" id="PF06924"/>
    </source>
</evidence>
<feature type="domain" description="DUF1281" evidence="1">
    <location>
        <begin position="70"/>
        <end position="246"/>
    </location>
</feature>